<dbReference type="Proteomes" id="UP000265520">
    <property type="component" value="Unassembled WGS sequence"/>
</dbReference>
<reference evidence="1 2" key="1">
    <citation type="journal article" date="2018" name="Front. Plant Sci.">
        <title>Red Clover (Trifolium pratense) and Zigzag Clover (T. medium) - A Picture of Genomic Similarities and Differences.</title>
        <authorList>
            <person name="Dluhosova J."/>
            <person name="Istvanek J."/>
            <person name="Nedelnik J."/>
            <person name="Repkova J."/>
        </authorList>
    </citation>
    <scope>NUCLEOTIDE SEQUENCE [LARGE SCALE GENOMIC DNA]</scope>
    <source>
        <strain evidence="2">cv. 10/8</strain>
        <tissue evidence="1">Leaf</tissue>
    </source>
</reference>
<dbReference type="EMBL" id="LXQA010195676">
    <property type="protein sequence ID" value="MCI32450.1"/>
    <property type="molecule type" value="Genomic_DNA"/>
</dbReference>
<protein>
    <submittedName>
        <fullName evidence="1">Uncharacterized protein</fullName>
    </submittedName>
</protein>
<organism evidence="1 2">
    <name type="scientific">Trifolium medium</name>
    <dbReference type="NCBI Taxonomy" id="97028"/>
    <lineage>
        <taxon>Eukaryota</taxon>
        <taxon>Viridiplantae</taxon>
        <taxon>Streptophyta</taxon>
        <taxon>Embryophyta</taxon>
        <taxon>Tracheophyta</taxon>
        <taxon>Spermatophyta</taxon>
        <taxon>Magnoliopsida</taxon>
        <taxon>eudicotyledons</taxon>
        <taxon>Gunneridae</taxon>
        <taxon>Pentapetalae</taxon>
        <taxon>rosids</taxon>
        <taxon>fabids</taxon>
        <taxon>Fabales</taxon>
        <taxon>Fabaceae</taxon>
        <taxon>Papilionoideae</taxon>
        <taxon>50 kb inversion clade</taxon>
        <taxon>NPAAA clade</taxon>
        <taxon>Hologalegina</taxon>
        <taxon>IRL clade</taxon>
        <taxon>Trifolieae</taxon>
        <taxon>Trifolium</taxon>
    </lineage>
</organism>
<accession>A0A392R9K8</accession>
<dbReference type="AlphaFoldDB" id="A0A392R9K8"/>
<proteinExistence type="predicted"/>
<feature type="non-terminal residue" evidence="1">
    <location>
        <position position="1"/>
    </location>
</feature>
<keyword evidence="2" id="KW-1185">Reference proteome</keyword>
<comment type="caution">
    <text evidence="1">The sequence shown here is derived from an EMBL/GenBank/DDBJ whole genome shotgun (WGS) entry which is preliminary data.</text>
</comment>
<evidence type="ECO:0000313" key="2">
    <source>
        <dbReference type="Proteomes" id="UP000265520"/>
    </source>
</evidence>
<sequence length="40" mass="4567">SELVFCVSSLSEPVFIRKQNLLLNHLMIVVIRTLTFFDSG</sequence>
<name>A0A392R9K8_9FABA</name>
<evidence type="ECO:0000313" key="1">
    <source>
        <dbReference type="EMBL" id="MCI32450.1"/>
    </source>
</evidence>